<protein>
    <recommendedName>
        <fullName evidence="1">Alginate export domain-containing protein</fullName>
    </recommendedName>
</protein>
<proteinExistence type="predicted"/>
<keyword evidence="3" id="KW-1185">Reference proteome</keyword>
<feature type="domain" description="Alginate export" evidence="1">
    <location>
        <begin position="111"/>
        <end position="395"/>
    </location>
</feature>
<dbReference type="Gene3D" id="2.40.160.100">
    <property type="match status" value="1"/>
</dbReference>
<evidence type="ECO:0000259" key="1">
    <source>
        <dbReference type="Pfam" id="PF13372"/>
    </source>
</evidence>
<gene>
    <name evidence="2" type="ORF">M2350_001788</name>
</gene>
<dbReference type="InterPro" id="IPR053728">
    <property type="entry name" value="Alginate_Permeability_Chnl"/>
</dbReference>
<dbReference type="Pfam" id="PF13372">
    <property type="entry name" value="Alginate_exp"/>
    <property type="match status" value="1"/>
</dbReference>
<dbReference type="Proteomes" id="UP001204798">
    <property type="component" value="Unassembled WGS sequence"/>
</dbReference>
<accession>A0ABT2ER50</accession>
<reference evidence="2 3" key="1">
    <citation type="submission" date="2022-08" db="EMBL/GenBank/DDBJ databases">
        <title>Bacterial and archaeal communities from various locations to study Microbial Dark Matter (Phase II).</title>
        <authorList>
            <person name="Stepanauskas R."/>
        </authorList>
    </citation>
    <scope>NUCLEOTIDE SEQUENCE [LARGE SCALE GENOMIC DNA]</scope>
    <source>
        <strain evidence="2 3">PD1</strain>
    </source>
</reference>
<evidence type="ECO:0000313" key="3">
    <source>
        <dbReference type="Proteomes" id="UP001204798"/>
    </source>
</evidence>
<evidence type="ECO:0000313" key="2">
    <source>
        <dbReference type="EMBL" id="MCS3919375.1"/>
    </source>
</evidence>
<dbReference type="EMBL" id="JANUCP010000003">
    <property type="protein sequence ID" value="MCS3919375.1"/>
    <property type="molecule type" value="Genomic_DNA"/>
</dbReference>
<comment type="caution">
    <text evidence="2">The sequence shown here is derived from an EMBL/GenBank/DDBJ whole genome shotgun (WGS) entry which is preliminary data.</text>
</comment>
<dbReference type="RefSeq" id="WP_259095740.1">
    <property type="nucleotide sequence ID" value="NZ_CP130454.1"/>
</dbReference>
<sequence length="464" mass="53012">MLSRAIAVLMAGGLLPSWLWAQGLKLTGTWQVRGERWEFFKLPNADNDYNFLGSAIVASLSRQSELEKWHVEVAHVTFLGLPQNAAIPSLGALYRLFNREREGSLFLRQFFWQKRSDGNTWVRVGRFKFGDGTERLPQNETLLWLRQNRVQERLIGPFDFTLIGRSFDGIQLTTERPDGTFTLALLRPTRGIFDLRGGDQLTKVTTVYASWTFSPDPKTDARIFALYYRDSRKPPSVVKLDNRPLAVRQLDDEPISILTLGGHILRVLPDNKGQTDFLAWGAWQFGDWGQLKHRAFALSAEFGHQWEGKCRPWLRFGASLSTGDGNPNDAYHRTFFQILPSPNQNALPPIFNLMNSRILFAQLRLQPSRKVDLQLETHWVWLSRKADLWYSGAGAFNNSHFGFFGLRGGERQVLNMVGLTLNYRADPSTAWSLYLVRIWGKGVVRTNFAGNSATYAYLQATHQW</sequence>
<organism evidence="2 3">
    <name type="scientific">Candidatus Fervidibacter sacchari</name>
    <dbReference type="NCBI Taxonomy" id="1448929"/>
    <lineage>
        <taxon>Bacteria</taxon>
        <taxon>Candidatus Fervidibacterota</taxon>
        <taxon>Candidatus Fervidibacter</taxon>
    </lineage>
</organism>
<name>A0ABT2ER50_9BACT</name>
<dbReference type="InterPro" id="IPR025388">
    <property type="entry name" value="Alginate_export_dom"/>
</dbReference>